<feature type="signal peptide" evidence="12">
    <location>
        <begin position="1"/>
        <end position="21"/>
    </location>
</feature>
<keyword evidence="4" id="KW-0645">Protease</keyword>
<dbReference type="Pfam" id="PF02244">
    <property type="entry name" value="Propep_M14"/>
    <property type="match status" value="1"/>
</dbReference>
<feature type="domain" description="Peptidase M14" evidence="13">
    <location>
        <begin position="131"/>
        <end position="260"/>
    </location>
</feature>
<dbReference type="Gene3D" id="3.30.70.340">
    <property type="entry name" value="Metallocarboxypeptidase-like"/>
    <property type="match status" value="1"/>
</dbReference>
<dbReference type="Gene3D" id="3.40.630.10">
    <property type="entry name" value="Zn peptidases"/>
    <property type="match status" value="1"/>
</dbReference>
<dbReference type="PANTHER" id="PTHR11705">
    <property type="entry name" value="PROTEASE FAMILY M14 CARBOXYPEPTIDASE A,B"/>
    <property type="match status" value="1"/>
</dbReference>
<evidence type="ECO:0000256" key="3">
    <source>
        <dbReference type="ARBA" id="ARBA00022645"/>
    </source>
</evidence>
<sequence>MMNSLWCYTFVVFLTISFSAASSRNSEEFPKSYKRYKVIEVYINSNKDARALERIQKKYKNSVYRWTEHLWKDMFVLLHVSQASFKKVKAALTKKHLTYNIIQNDLNKLIKAERGSQRLDENAESVFSFAKHNNFKEIENFLQKITKKYDNISRLEVIGNTHEKRPLYAVNISKGKNRRNFKPVIMIECGIHAREWSSIEVCVYFINELLRQKKNKVKQITTMYDFVLLPVMNPDGFVYSMTKDTIRKPGKFQYKPFEGS</sequence>
<evidence type="ECO:0000256" key="9">
    <source>
        <dbReference type="ARBA" id="ARBA00023049"/>
    </source>
</evidence>
<comment type="similarity">
    <text evidence="2 11">Belongs to the peptidase M14 family.</text>
</comment>
<organism evidence="14 15">
    <name type="scientific">Nephila pilipes</name>
    <name type="common">Giant wood spider</name>
    <name type="synonym">Nephila maculata</name>
    <dbReference type="NCBI Taxonomy" id="299642"/>
    <lineage>
        <taxon>Eukaryota</taxon>
        <taxon>Metazoa</taxon>
        <taxon>Ecdysozoa</taxon>
        <taxon>Arthropoda</taxon>
        <taxon>Chelicerata</taxon>
        <taxon>Arachnida</taxon>
        <taxon>Araneae</taxon>
        <taxon>Araneomorphae</taxon>
        <taxon>Entelegynae</taxon>
        <taxon>Araneoidea</taxon>
        <taxon>Nephilidae</taxon>
        <taxon>Nephila</taxon>
    </lineage>
</organism>
<dbReference type="PANTHER" id="PTHR11705:SF59">
    <property type="entry name" value="PEPTIDASE M14 CARBOXYPEPTIDASE A DOMAIN-CONTAINING PROTEIN"/>
    <property type="match status" value="1"/>
</dbReference>
<evidence type="ECO:0000256" key="10">
    <source>
        <dbReference type="ARBA" id="ARBA00023157"/>
    </source>
</evidence>
<accession>A0A8X6QAX7</accession>
<evidence type="ECO:0000256" key="1">
    <source>
        <dbReference type="ARBA" id="ARBA00001947"/>
    </source>
</evidence>
<dbReference type="AlphaFoldDB" id="A0A8X6QAX7"/>
<evidence type="ECO:0000256" key="7">
    <source>
        <dbReference type="ARBA" id="ARBA00022801"/>
    </source>
</evidence>
<evidence type="ECO:0000256" key="5">
    <source>
        <dbReference type="ARBA" id="ARBA00022723"/>
    </source>
</evidence>
<keyword evidence="10" id="KW-1015">Disulfide bond</keyword>
<dbReference type="SUPFAM" id="SSF53187">
    <property type="entry name" value="Zn-dependent exopeptidases"/>
    <property type="match status" value="1"/>
</dbReference>
<keyword evidence="8" id="KW-0862">Zinc</keyword>
<protein>
    <submittedName>
        <fullName evidence="14">Mast cell carboxypeptidase A</fullName>
    </submittedName>
</protein>
<dbReference type="EMBL" id="BMAW01030489">
    <property type="protein sequence ID" value="GFU16654.1"/>
    <property type="molecule type" value="Genomic_DNA"/>
</dbReference>
<dbReference type="Pfam" id="PF00246">
    <property type="entry name" value="Peptidase_M14"/>
    <property type="match status" value="1"/>
</dbReference>
<dbReference type="GO" id="GO:0008270">
    <property type="term" value="F:zinc ion binding"/>
    <property type="evidence" value="ECO:0007669"/>
    <property type="project" value="InterPro"/>
</dbReference>
<dbReference type="GO" id="GO:0006508">
    <property type="term" value="P:proteolysis"/>
    <property type="evidence" value="ECO:0007669"/>
    <property type="project" value="UniProtKB-KW"/>
</dbReference>
<reference evidence="14" key="1">
    <citation type="submission" date="2020-08" db="EMBL/GenBank/DDBJ databases">
        <title>Multicomponent nature underlies the extraordinary mechanical properties of spider dragline silk.</title>
        <authorList>
            <person name="Kono N."/>
            <person name="Nakamura H."/>
            <person name="Mori M."/>
            <person name="Yoshida Y."/>
            <person name="Ohtoshi R."/>
            <person name="Malay A.D."/>
            <person name="Moran D.A.P."/>
            <person name="Tomita M."/>
            <person name="Numata K."/>
            <person name="Arakawa K."/>
        </authorList>
    </citation>
    <scope>NUCLEOTIDE SEQUENCE</scope>
</reference>
<proteinExistence type="inferred from homology"/>
<dbReference type="InterPro" id="IPR036990">
    <property type="entry name" value="M14A-like_propep"/>
</dbReference>
<evidence type="ECO:0000256" key="8">
    <source>
        <dbReference type="ARBA" id="ARBA00022833"/>
    </source>
</evidence>
<dbReference type="SMART" id="SM00631">
    <property type="entry name" value="Zn_pept"/>
    <property type="match status" value="1"/>
</dbReference>
<evidence type="ECO:0000313" key="14">
    <source>
        <dbReference type="EMBL" id="GFU16654.1"/>
    </source>
</evidence>
<gene>
    <name evidence="14" type="primary">Cpa3</name>
    <name evidence="14" type="ORF">NPIL_206351</name>
</gene>
<comment type="caution">
    <text evidence="11">Lacks conserved residue(s) required for the propagation of feature annotation.</text>
</comment>
<keyword evidence="3 14" id="KW-0121">Carboxypeptidase</keyword>
<dbReference type="PROSITE" id="PS52035">
    <property type="entry name" value="PEPTIDASE_M14"/>
    <property type="match status" value="1"/>
</dbReference>
<keyword evidence="9" id="KW-0482">Metalloprotease</keyword>
<feature type="chain" id="PRO_5036462955" evidence="12">
    <location>
        <begin position="22"/>
        <end position="260"/>
    </location>
</feature>
<evidence type="ECO:0000256" key="4">
    <source>
        <dbReference type="ARBA" id="ARBA00022670"/>
    </source>
</evidence>
<dbReference type="FunFam" id="3.40.630.10:FF:000084">
    <property type="entry name" value="Carboxypeptidase B2"/>
    <property type="match status" value="1"/>
</dbReference>
<keyword evidence="6 12" id="KW-0732">Signal</keyword>
<evidence type="ECO:0000256" key="2">
    <source>
        <dbReference type="ARBA" id="ARBA00005988"/>
    </source>
</evidence>
<dbReference type="OrthoDB" id="3626597at2759"/>
<dbReference type="Proteomes" id="UP000887013">
    <property type="component" value="Unassembled WGS sequence"/>
</dbReference>
<dbReference type="GO" id="GO:0004181">
    <property type="term" value="F:metallocarboxypeptidase activity"/>
    <property type="evidence" value="ECO:0007669"/>
    <property type="project" value="InterPro"/>
</dbReference>
<comment type="cofactor">
    <cofactor evidence="1">
        <name>Zn(2+)</name>
        <dbReference type="ChEBI" id="CHEBI:29105"/>
    </cofactor>
</comment>
<dbReference type="GO" id="GO:0005615">
    <property type="term" value="C:extracellular space"/>
    <property type="evidence" value="ECO:0007669"/>
    <property type="project" value="TreeGrafter"/>
</dbReference>
<comment type="caution">
    <text evidence="14">The sequence shown here is derived from an EMBL/GenBank/DDBJ whole genome shotgun (WGS) entry which is preliminary data.</text>
</comment>
<evidence type="ECO:0000259" key="13">
    <source>
        <dbReference type="PROSITE" id="PS52035"/>
    </source>
</evidence>
<dbReference type="InterPro" id="IPR000834">
    <property type="entry name" value="Peptidase_M14"/>
</dbReference>
<evidence type="ECO:0000313" key="15">
    <source>
        <dbReference type="Proteomes" id="UP000887013"/>
    </source>
</evidence>
<evidence type="ECO:0000256" key="6">
    <source>
        <dbReference type="ARBA" id="ARBA00022729"/>
    </source>
</evidence>
<evidence type="ECO:0000256" key="11">
    <source>
        <dbReference type="PROSITE-ProRule" id="PRU01379"/>
    </source>
</evidence>
<name>A0A8X6QAX7_NEPPI</name>
<keyword evidence="15" id="KW-1185">Reference proteome</keyword>
<keyword evidence="5" id="KW-0479">Metal-binding</keyword>
<dbReference type="InterPro" id="IPR003146">
    <property type="entry name" value="M14A_act_pep"/>
</dbReference>
<evidence type="ECO:0000256" key="12">
    <source>
        <dbReference type="SAM" id="SignalP"/>
    </source>
</evidence>
<keyword evidence="7" id="KW-0378">Hydrolase</keyword>
<dbReference type="SUPFAM" id="SSF54897">
    <property type="entry name" value="Protease propeptides/inhibitors"/>
    <property type="match status" value="1"/>
</dbReference>